<keyword evidence="3" id="KW-1185">Reference proteome</keyword>
<proteinExistence type="predicted"/>
<comment type="caution">
    <text evidence="2">The sequence shown here is derived from an EMBL/GenBank/DDBJ whole genome shotgun (WGS) entry which is preliminary data.</text>
</comment>
<dbReference type="Proteomes" id="UP001500058">
    <property type="component" value="Unassembled WGS sequence"/>
</dbReference>
<feature type="compositionally biased region" description="Low complexity" evidence="1">
    <location>
        <begin position="121"/>
        <end position="130"/>
    </location>
</feature>
<accession>A0ABP5UUB9</accession>
<reference evidence="3" key="1">
    <citation type="journal article" date="2019" name="Int. J. Syst. Evol. Microbiol.">
        <title>The Global Catalogue of Microorganisms (GCM) 10K type strain sequencing project: providing services to taxonomists for standard genome sequencing and annotation.</title>
        <authorList>
            <consortium name="The Broad Institute Genomics Platform"/>
            <consortium name="The Broad Institute Genome Sequencing Center for Infectious Disease"/>
            <person name="Wu L."/>
            <person name="Ma J."/>
        </authorList>
    </citation>
    <scope>NUCLEOTIDE SEQUENCE [LARGE SCALE GENOMIC DNA]</scope>
    <source>
        <strain evidence="3">JCM 6921</strain>
    </source>
</reference>
<dbReference type="RefSeq" id="WP_344629522.1">
    <property type="nucleotide sequence ID" value="NZ_BAAATJ010000003.1"/>
</dbReference>
<protein>
    <submittedName>
        <fullName evidence="2">Uncharacterized protein</fullName>
    </submittedName>
</protein>
<gene>
    <name evidence="2" type="ORF">GCM10010420_09080</name>
</gene>
<organism evidence="2 3">
    <name type="scientific">Streptomyces glaucosporus</name>
    <dbReference type="NCBI Taxonomy" id="284044"/>
    <lineage>
        <taxon>Bacteria</taxon>
        <taxon>Bacillati</taxon>
        <taxon>Actinomycetota</taxon>
        <taxon>Actinomycetes</taxon>
        <taxon>Kitasatosporales</taxon>
        <taxon>Streptomycetaceae</taxon>
        <taxon>Streptomyces</taxon>
    </lineage>
</organism>
<evidence type="ECO:0000313" key="2">
    <source>
        <dbReference type="EMBL" id="GAA2388086.1"/>
    </source>
</evidence>
<name>A0ABP5UUB9_9ACTN</name>
<dbReference type="EMBL" id="BAAATJ010000003">
    <property type="protein sequence ID" value="GAA2388086.1"/>
    <property type="molecule type" value="Genomic_DNA"/>
</dbReference>
<evidence type="ECO:0000313" key="3">
    <source>
        <dbReference type="Proteomes" id="UP001500058"/>
    </source>
</evidence>
<sequence>MIVRLPEGSWWDWDVVEWNAGRLRLGAGYDLTYAHGLELVFGDPLFVVCPAAFHDPVFREPTREEEALVARCVGETPPVLVAFDADAGGTEPASCLVAAGSVEVVAGTVLRRRRAGPPGGRPASRTAGPATRPDRARDVGSGGGRPS</sequence>
<feature type="region of interest" description="Disordered" evidence="1">
    <location>
        <begin position="110"/>
        <end position="147"/>
    </location>
</feature>
<evidence type="ECO:0000256" key="1">
    <source>
        <dbReference type="SAM" id="MobiDB-lite"/>
    </source>
</evidence>